<protein>
    <submittedName>
        <fullName evidence="4">Uncharacterized protein</fullName>
    </submittedName>
</protein>
<keyword evidence="5" id="KW-1185">Reference proteome</keyword>
<dbReference type="AlphaFoldDB" id="A0A4U6TWH9"/>
<dbReference type="InterPro" id="IPR050317">
    <property type="entry name" value="Plant_Fungal_Acyltransferase"/>
</dbReference>
<evidence type="ECO:0000256" key="3">
    <source>
        <dbReference type="ARBA" id="ARBA00023315"/>
    </source>
</evidence>
<evidence type="ECO:0000313" key="4">
    <source>
        <dbReference type="EMBL" id="TKW07201.1"/>
    </source>
</evidence>
<dbReference type="OMA" id="MEMEPPC"/>
<dbReference type="Gene3D" id="3.30.559.10">
    <property type="entry name" value="Chloramphenicol acetyltransferase-like domain"/>
    <property type="match status" value="2"/>
</dbReference>
<dbReference type="SUPFAM" id="SSF52777">
    <property type="entry name" value="CoA-dependent acyltransferases"/>
    <property type="match status" value="1"/>
</dbReference>
<dbReference type="EMBL" id="CM016558">
    <property type="protein sequence ID" value="TKW07201.1"/>
    <property type="molecule type" value="Genomic_DNA"/>
</dbReference>
<dbReference type="GO" id="GO:0016747">
    <property type="term" value="F:acyltransferase activity, transferring groups other than amino-acyl groups"/>
    <property type="evidence" value="ECO:0007669"/>
    <property type="project" value="TreeGrafter"/>
</dbReference>
<reference evidence="4" key="1">
    <citation type="submission" date="2019-03" db="EMBL/GenBank/DDBJ databases">
        <title>WGS assembly of Setaria viridis.</title>
        <authorList>
            <person name="Huang P."/>
            <person name="Jenkins J."/>
            <person name="Grimwood J."/>
            <person name="Barry K."/>
            <person name="Healey A."/>
            <person name="Mamidi S."/>
            <person name="Sreedasyam A."/>
            <person name="Shu S."/>
            <person name="Feldman M."/>
            <person name="Wu J."/>
            <person name="Yu Y."/>
            <person name="Chen C."/>
            <person name="Johnson J."/>
            <person name="Rokhsar D."/>
            <person name="Baxter I."/>
            <person name="Schmutz J."/>
            <person name="Brutnell T."/>
            <person name="Kellogg E."/>
        </authorList>
    </citation>
    <scope>NUCLEOTIDE SEQUENCE [LARGE SCALE GENOMIC DNA]</scope>
</reference>
<dbReference type="Proteomes" id="UP000298652">
    <property type="component" value="Chromosome 7"/>
</dbReference>
<sequence>MIQRFSSLTECSCVALYKSARRRVSPVRACVREIPSSIGPLVSSQGRATGKMVVMRSDVQVVESSLVTPSEATPRQQLWLSPLDVLLVNRGHTPAVYFYHPAADAAAAKDFFDVARLKESLARALVEFYPLAGRLTVDAGGRFVIDCNAEGALLAVARSDLTVADFADVVPSPELKDLFVPRVDPPSSVMLAVQVTFLGCGGVAFGTALHHAVADATSAFRFFHAWAALCRGGGAMVEMEMEPPCHDRTLLRARSPPFVNPDAFAVFCPKLTLTQRSGPVASKVFDISKDHVAALKQACGGVSTFCALSAHVWRCVCVARGLPADATTRLTLPANVRRRIKPPVPDSYFGNALIWVGTSGVVRDVTSEALADTAGRIRGAVRRMDDDVVRSAIDYFELAENNGKPIPGDMPETELRVISWLGMPVYDADYGWGKPQMMVRAESERSGFVYLINDGAGVQVVVCAEAASLKEFEKLLYANMWP</sequence>
<evidence type="ECO:0000313" key="5">
    <source>
        <dbReference type="Proteomes" id="UP000298652"/>
    </source>
</evidence>
<dbReference type="PANTHER" id="PTHR31642:SF16">
    <property type="entry name" value="OS08G0543400 PROTEIN"/>
    <property type="match status" value="1"/>
</dbReference>
<organism evidence="4 5">
    <name type="scientific">Setaria viridis</name>
    <name type="common">Green bristlegrass</name>
    <name type="synonym">Setaria italica subsp. viridis</name>
    <dbReference type="NCBI Taxonomy" id="4556"/>
    <lineage>
        <taxon>Eukaryota</taxon>
        <taxon>Viridiplantae</taxon>
        <taxon>Streptophyta</taxon>
        <taxon>Embryophyta</taxon>
        <taxon>Tracheophyta</taxon>
        <taxon>Spermatophyta</taxon>
        <taxon>Magnoliopsida</taxon>
        <taxon>Liliopsida</taxon>
        <taxon>Poales</taxon>
        <taxon>Poaceae</taxon>
        <taxon>PACMAD clade</taxon>
        <taxon>Panicoideae</taxon>
        <taxon>Panicodae</taxon>
        <taxon>Paniceae</taxon>
        <taxon>Cenchrinae</taxon>
        <taxon>Setaria</taxon>
    </lineage>
</organism>
<dbReference type="PANTHER" id="PTHR31642">
    <property type="entry name" value="TRICHOTHECENE 3-O-ACETYLTRANSFERASE"/>
    <property type="match status" value="1"/>
</dbReference>
<name>A0A4U6TWH9_SETVI</name>
<proteinExistence type="inferred from homology"/>
<dbReference type="Gramene" id="TKW07201">
    <property type="protein sequence ID" value="TKW07201"/>
    <property type="gene ID" value="SEVIR_7G292000v2"/>
</dbReference>
<accession>A0A4U6TWH9</accession>
<dbReference type="Pfam" id="PF02458">
    <property type="entry name" value="Transferase"/>
    <property type="match status" value="1"/>
</dbReference>
<evidence type="ECO:0000256" key="1">
    <source>
        <dbReference type="ARBA" id="ARBA00009861"/>
    </source>
</evidence>
<dbReference type="InterPro" id="IPR023213">
    <property type="entry name" value="CAT-like_dom_sf"/>
</dbReference>
<evidence type="ECO:0000256" key="2">
    <source>
        <dbReference type="ARBA" id="ARBA00022679"/>
    </source>
</evidence>
<keyword evidence="2" id="KW-0808">Transferase</keyword>
<gene>
    <name evidence="4" type="ORF">SEVIR_7G292000v2</name>
</gene>
<comment type="similarity">
    <text evidence="1">Belongs to the plant acyltransferase family.</text>
</comment>
<keyword evidence="3" id="KW-0012">Acyltransferase</keyword>